<dbReference type="PROSITE" id="PS00606">
    <property type="entry name" value="KS3_1"/>
    <property type="match status" value="2"/>
</dbReference>
<dbReference type="Pfam" id="PF00975">
    <property type="entry name" value="Thioesterase"/>
    <property type="match status" value="1"/>
</dbReference>
<dbReference type="CDD" id="cd08952">
    <property type="entry name" value="KR_1_SDR_x"/>
    <property type="match status" value="1"/>
</dbReference>
<dbReference type="InterPro" id="IPR049551">
    <property type="entry name" value="PKS_DH_C"/>
</dbReference>
<feature type="compositionally biased region" description="Basic and acidic residues" evidence="11">
    <location>
        <begin position="3185"/>
        <end position="3199"/>
    </location>
</feature>
<dbReference type="InterPro" id="IPR015083">
    <property type="entry name" value="NorB/c/GfsB-D-like_docking"/>
</dbReference>
<keyword evidence="4" id="KW-0597">Phosphoprotein</keyword>
<dbReference type="Gene3D" id="3.40.50.720">
    <property type="entry name" value="NAD(P)-binding Rossmann-like Domain"/>
    <property type="match status" value="2"/>
</dbReference>
<dbReference type="Gene3D" id="3.30.70.3290">
    <property type="match status" value="2"/>
</dbReference>
<dbReference type="SUPFAM" id="SSF51735">
    <property type="entry name" value="NAD(P)-binding Rossmann-fold domains"/>
    <property type="match status" value="4"/>
</dbReference>
<dbReference type="PROSITE" id="PS00012">
    <property type="entry name" value="PHOSPHOPANTETHEINE"/>
    <property type="match status" value="2"/>
</dbReference>
<dbReference type="HOGENOM" id="CLU_000022_35_8_11"/>
<dbReference type="Pfam" id="PF21089">
    <property type="entry name" value="PKS_DH_N"/>
    <property type="match status" value="1"/>
</dbReference>
<dbReference type="InterPro" id="IPR049900">
    <property type="entry name" value="PKS_mFAS_DH"/>
</dbReference>
<feature type="region of interest" description="Disordered" evidence="11">
    <location>
        <begin position="3177"/>
        <end position="3199"/>
    </location>
</feature>
<dbReference type="InterPro" id="IPR020806">
    <property type="entry name" value="PKS_PP-bd"/>
</dbReference>
<dbReference type="EMBL" id="AP009493">
    <property type="protein sequence ID" value="BAG23012.1"/>
    <property type="molecule type" value="Genomic_DNA"/>
</dbReference>
<dbReference type="InterPro" id="IPR020807">
    <property type="entry name" value="PKS_DH"/>
</dbReference>
<dbReference type="InterPro" id="IPR029058">
    <property type="entry name" value="AB_hydrolase_fold"/>
</dbReference>
<evidence type="ECO:0000259" key="14">
    <source>
        <dbReference type="PROSITE" id="PS52019"/>
    </source>
</evidence>
<dbReference type="InterPro" id="IPR036291">
    <property type="entry name" value="NAD(P)-bd_dom_sf"/>
</dbReference>
<dbReference type="Gene3D" id="3.40.47.10">
    <property type="match status" value="2"/>
</dbReference>
<feature type="domain" description="Ketosynthase family 3 (KS3)" evidence="13">
    <location>
        <begin position="1507"/>
        <end position="1933"/>
    </location>
</feature>
<dbReference type="InterPro" id="IPR036736">
    <property type="entry name" value="ACP-like_sf"/>
</dbReference>
<dbReference type="Gene3D" id="3.10.129.110">
    <property type="entry name" value="Polyketide synthase dehydratase"/>
    <property type="match status" value="1"/>
</dbReference>
<keyword evidence="10" id="KW-0175">Coiled coil</keyword>
<dbReference type="GO" id="GO:0031177">
    <property type="term" value="F:phosphopantetheine binding"/>
    <property type="evidence" value="ECO:0007669"/>
    <property type="project" value="InterPro"/>
</dbReference>
<evidence type="ECO:0000256" key="5">
    <source>
        <dbReference type="ARBA" id="ARBA00022679"/>
    </source>
</evidence>
<reference evidence="16" key="1">
    <citation type="journal article" date="2008" name="J. Bacteriol.">
        <title>Genome sequence of the streptomycin-producing microorganism Streptomyces griseus IFO 13350.</title>
        <authorList>
            <person name="Ohnishi Y."/>
            <person name="Ishikawa J."/>
            <person name="Hara H."/>
            <person name="Suzuki H."/>
            <person name="Ikenoya M."/>
            <person name="Ikeda H."/>
            <person name="Yamashita A."/>
            <person name="Hattori M."/>
            <person name="Horinouchi S."/>
        </authorList>
    </citation>
    <scope>NUCLEOTIDE SEQUENCE [LARGE SCALE GENOMIC DNA]</scope>
    <source>
        <strain evidence="16">JCM 4626 / NBRC 13350</strain>
    </source>
</reference>
<dbReference type="InterPro" id="IPR032821">
    <property type="entry name" value="PKS_assoc"/>
</dbReference>
<dbReference type="Pfam" id="PF00698">
    <property type="entry name" value="Acyl_transf_1"/>
    <property type="match status" value="2"/>
</dbReference>
<dbReference type="SUPFAM" id="SSF52151">
    <property type="entry name" value="FabD/lysophospholipase-like"/>
    <property type="match status" value="2"/>
</dbReference>
<dbReference type="SUPFAM" id="SSF55048">
    <property type="entry name" value="Probable ACP-binding domain of malonyl-CoA ACP transacylase"/>
    <property type="match status" value="2"/>
</dbReference>
<dbReference type="FunFam" id="3.40.366.10:FF:000002">
    <property type="entry name" value="Probable polyketide synthase 2"/>
    <property type="match status" value="1"/>
</dbReference>
<organism evidence="15 16">
    <name type="scientific">Streptomyces griseus subsp. griseus (strain JCM 4626 / CBS 651.72 / NBRC 13350 / KCC S-0626 / ISP 5235)</name>
    <dbReference type="NCBI Taxonomy" id="455632"/>
    <lineage>
        <taxon>Bacteria</taxon>
        <taxon>Bacillati</taxon>
        <taxon>Actinomycetota</taxon>
        <taxon>Actinomycetes</taxon>
        <taxon>Kitasatosporales</taxon>
        <taxon>Streptomycetaceae</taxon>
        <taxon>Streptomyces</taxon>
    </lineage>
</organism>
<dbReference type="GO" id="GO:0033068">
    <property type="term" value="P:macrolide biosynthetic process"/>
    <property type="evidence" value="ECO:0007669"/>
    <property type="project" value="UniProtKB-ARBA"/>
</dbReference>
<dbReference type="Gene3D" id="1.10.1200.10">
    <property type="entry name" value="ACP-like"/>
    <property type="match status" value="2"/>
</dbReference>
<dbReference type="PANTHER" id="PTHR43775:SF51">
    <property type="entry name" value="INACTIVE PHENOLPHTHIOCEROL SYNTHESIS POLYKETIDE SYNTHASE TYPE I PKS1-RELATED"/>
    <property type="match status" value="1"/>
</dbReference>
<feature type="active site" description="Proton donor; for dehydratase activity" evidence="9">
    <location>
        <position position="2637"/>
    </location>
</feature>
<dbReference type="SMART" id="SM00823">
    <property type="entry name" value="PKS_PP"/>
    <property type="match status" value="2"/>
</dbReference>
<evidence type="ECO:0000256" key="9">
    <source>
        <dbReference type="PROSITE-ProRule" id="PRU01363"/>
    </source>
</evidence>
<evidence type="ECO:0000256" key="7">
    <source>
        <dbReference type="ARBA" id="ARBA00023268"/>
    </source>
</evidence>
<dbReference type="SUPFAM" id="SSF53474">
    <property type="entry name" value="alpha/beta-Hydrolases"/>
    <property type="match status" value="1"/>
</dbReference>
<evidence type="ECO:0000256" key="1">
    <source>
        <dbReference type="ARBA" id="ARBA00001957"/>
    </source>
</evidence>
<keyword evidence="7" id="KW-0511">Multifunctional enzyme</keyword>
<evidence type="ECO:0000313" key="16">
    <source>
        <dbReference type="Proteomes" id="UP000001685"/>
    </source>
</evidence>
<dbReference type="PROSITE" id="PS52004">
    <property type="entry name" value="KS3_2"/>
    <property type="match status" value="2"/>
</dbReference>
<dbReference type="CDD" id="cd08956">
    <property type="entry name" value="KR_3_FAS_SDR_x"/>
    <property type="match status" value="1"/>
</dbReference>
<evidence type="ECO:0000256" key="11">
    <source>
        <dbReference type="SAM" id="MobiDB-lite"/>
    </source>
</evidence>
<dbReference type="Proteomes" id="UP000001685">
    <property type="component" value="Chromosome"/>
</dbReference>
<dbReference type="InterPro" id="IPR020802">
    <property type="entry name" value="TesA-like"/>
</dbReference>
<feature type="region of interest" description="N-terminal hotdog fold" evidence="9">
    <location>
        <begin position="2410"/>
        <end position="2545"/>
    </location>
</feature>
<sequence length="3579" mass="372690">MSDNQKLRDYLNKVTADLRQTRRRLEEARSADAQPIAIIGMSCRFPGGVESPEGLWELVAGERDAISPFPRDRGWDVDGLYDPDPERTGTSYARAGGFLADAGGFDAEFFGISPREALAMDPQQRLLLELAWEVFEAAGIDPTSVAGRPVGTYVGTSTSGYGITLAEAPPGVEGYLLTGSAAAVASGRIAYALGLEGPAVTIDTACSSSLVAMHLAAQALRSGESELAVAGGATVMSSPGTFVEFSRQRGLSPDGLCKPFAAAADGTGWGEGVGLLLLERLSDALANGHRVLGVLRGSSVNQDGASNGLTAPNGPSQQRVIRQALRNARVAGAQVDVVEAHGTGTTLGDPIEAQALLDTYGQGRPEGRPLWLGSVKSNIGHTQAAAGVAGVIKMVMAMRHGELPVTLHVDEPSPHVDWSAGDVRLLTESVPWRADGHPRRAGVSSFGVSGTNAHVILEEPPAVQPKTAAPVADSGPVAWVLSGRGDAGLRGQAARLADFVRDRRAARTVDREWLTGVAAGLAGRAALEQRATVVGSDVDELLKGLDALTADGQPLAAATDSRTVFVFPGQGGQWVGMGRELLVSWPVFADRLAVCERALDPFVDWSLREVLTGSDEKWLGRVDVVQPVLWAVMVSLAEVWRAAGVEPDAVVGHSQGEIAAAVVAGRLSVEDGARVVALRSRALLRLAGQGAMASVALDVAEAEEVLPGSVTVAAVNAPGQVVVSGPPDEVAELCVRLEGQGVRARRIEVDYASHHAQVEVVEGRLLGELGGVVDLGGSGPEFVSTVTGGPVAVGELGAGYWYRNLREPVLFADVVRRLDGEGPQVFVEIGPHPVLSLAMEQTVTEGRVLHSLRRGQAEQVQLLGSLGEAWAAGLPVGWRGLLPVVEPVALPTYAFQRQHYWLTPPASTRQTAVGRYRIGWRILPEPEPAGAPRTSDWLLVHEEGDRADEAAALAAALTAEGGSARVVTVPAGTDAIDGPPRTAGTVEPDLLTRLLGDAAPSDEHAPGVVSLLAGEAAVSLLRAVASLPGQPRLWQLTSGAVGVSDADTVADCAQAELWGWSRCFALEHPDRWGGLIDLPVGVAADDMVARTAARLARGGDEDQIAVRPEGSYGRRLLTVTDQPGDPRTTWPSAGTVVVTGGTQGPGRHVARWAASRGADRLVLVGAASAELCAELTEAGTPTVTVAGDITDPEALRLLLREATADVPLAAVVHAAGAIELAPVRQSDPAHAARVMRERCTGAETLAEVLRTDHPDARLVLLSSVAGVWGAGAHGAFAAAGAHLDALAERERAAGRPVTSVAVSPWEAEPELADLLRGQGVPATDSGAALAALPGLLALPEAAVVLAHVHWERFVPTFTAAGPRPLIGDLPEARRVLDAEAEAQAAPDPDAAHTSKLARALAVSSAAEHDRIVLTEVRATAAAVLGYAGPEAIGEAKAFRELGMDSVTAVELRNRLSAASGVRLPATLIFDHPNPTAVARLLRRELTPGLVEADDARSETPPRPAAEDEPIAIVGMSCRFPGRVASPEDLWQVVAGGVDAVAPFPDDRGWDMSALYDEDPDRARTVYARGGGFLHDVAGFDAGFFEISPREATAMDPQQRLLLETSWEAFEQAGLLPEDLRGSDTGVFVGTNGQDYASLLMSGDDGLEGYLGTGNAASVASGRVAYTFGLEGPAVSVDTACSSSLVAMHWGAQALRQGECSMALTGGVTVMTTPGSLLTFARQRGLAADGRSKAFSAHADGMGMAEGVGVLLLERLSDARRNGHRVLAVIRGSAINQDGASNGLTAPNGPAQQRVIRQALRNAGLEAADVDAVEAHGTGTTLGDPIEAQALQAAYGQDRPAGLPLWLGSLKSNIGHTQAAAGVAGVIKMVMALDRETLPRTLHADEPSPHVDWSGGALRLLTDPLPWQRSERPRRAGVSSFGMSGTNAHVILEEAPAAGSQDTAEPGAGNQEAPVVPPWLLSAKSEAGLREQADRLRRRLRAAPGTDPVDVGHALATTRSSFAHRAAVRGAGPDELLAGLAAVAAGEQSPYVLRGRADAGERPVFVFPGQGSQWDGMAARLLDTSRVFRDSVEACAEALAPHLDWSLPDVLRGSAGAPPLDRVDVVQPALFAMMVSLAELWQAHGVRPAVVVGHSQGEIAAAYVAGALDLDDAARVVALRSRMLAGLQDSGGMTSVAAPVSWVAERLPRWGGEVEIAAVNGPRSVVVSGPVRGLELMEKECAAEEIRVRRVPVRYASHSRYVEELRTPLLAALDGLSPRAATVPFLSTVTGGSVDTATLGADYWYRNLRHTVRLDEAVGDLLGRGHRAFAEMSPHPVLTAGLLDTAEQAGTDAFAVGTLRRDEGGLDRFLTSLGEAHVRGVRVDWRPAFTGHRPCPVELPTYAFQRERYWVHAAPPGTGDVAAAGVEPADHPLLGAEIALADTDELVLTGTVRTPALPWLTDHQVSGVTLLPGTAFVDLALRAGERCGCPVVEELTLQAPLVLPEGGEPRLQVRVGPADDAGRREFRVHSRTENGAGSAIALAGGADDAGWTCHATGSLLADADADADAGTDAADAAASAVSPGVEAEPAAWPPAGATAVDITDGYDRLAELGYGYGPAFRGVRAVWRLGDEVFAEVRLPERLTQETGRFGLHPALLDAGVQAVGLAATGAGGEEPDGGGDATAVRLPFAWTGLNLHRAGANALRVRLAPTANGGVSVRATDETGAPVLSARALEFRPVSTRGLRLSGGSLFRLDWRETPALRAPATPEAGGWAVVGPDADELRTLLDAGGADATAYADLPALLDATASGAPAPGTVLLAPEPAWSGSTGFVDEVHTRTASRLALLQDWLGEPRWADTRLVVTTRGADALDPVAAAAGGLVRSAQAEHPGRFTLLDLDGDVRPRAVVDAVASGAPHLVVRAGTVLEPSLVRLPAPTGAPAPLTGTVLVTGGTGALGAQVARHLAAEHGVKHLLLISRSGATAPGAPELRADLAALGCEATIAACDSADRDALRTVLDALPADRPLSAVIHAAGVLDDAVLTSMTPGQLERVLRSKADGAIHLHELTRERPPAAFVLFSSAAAVLGSPGQGNYAAANALLDGLARHRHAAGLPALSIAWGLWEQRTGMTGHLSAADLRRMTRAGLAPLDTEGGLALLDAALAAGEATVIGARVDLATLRARDAGAAIPPLLSGLVGASARTAPNGSAEREPGTTVRRELQGRTPRERRQVLLRLVRSAAAAVLGHTDAGQIPSDGAFTELGFDSLTAVELRNRVQSSTELRLPATLVFDHATPLALAAYLDGELADGPGPAPAEAPRAPVEHAAPDTVEALYREACRQGKGHVAMDLIAAASRLREQFSDPAALAAPPRPVRLASGADGPVLICLSTITALSSVYQYARFGTALNGRREAWFVPVPGFTAEDPVPADVDAVVELHADLALRCAEGRPFALVGHSAGGWLAHAVTSRLEDRGVPPVGTVLIDTYLPGSSAFTQVQDALTDLMFDHESTVGRLDSVRLTAMGAYLRLFDDWSPEPVHTPTLFVRAGEPVTDTVRGDGWRLSWPLPNTTREVPGDHFSLMQSGAATTAEAVDAWLRELPGPKAG</sequence>
<dbReference type="InterPro" id="IPR014031">
    <property type="entry name" value="Ketoacyl_synth_C"/>
</dbReference>
<feature type="coiled-coil region" evidence="10">
    <location>
        <begin position="4"/>
        <end position="31"/>
    </location>
</feature>
<evidence type="ECO:0000256" key="4">
    <source>
        <dbReference type="ARBA" id="ARBA00022553"/>
    </source>
</evidence>
<dbReference type="InterPro" id="IPR049552">
    <property type="entry name" value="PKS_DH_N"/>
</dbReference>
<dbReference type="Gene3D" id="3.40.50.1820">
    <property type="entry name" value="alpha/beta hydrolase"/>
    <property type="match status" value="1"/>
</dbReference>
<keyword evidence="3" id="KW-0596">Phosphopantetheine</keyword>
<dbReference type="InterPro" id="IPR014043">
    <property type="entry name" value="Acyl_transferase_dom"/>
</dbReference>
<dbReference type="InterPro" id="IPR006162">
    <property type="entry name" value="Ppantetheine_attach_site"/>
</dbReference>
<dbReference type="RefSeq" id="WP_012381768.1">
    <property type="nucleotide sequence ID" value="NC_010572.1"/>
</dbReference>
<protein>
    <submittedName>
        <fullName evidence="15">Type-I PKS</fullName>
    </submittedName>
</protein>
<dbReference type="GO" id="GO:0004312">
    <property type="term" value="F:fatty acid synthase activity"/>
    <property type="evidence" value="ECO:0007669"/>
    <property type="project" value="TreeGrafter"/>
</dbReference>
<dbReference type="InterPro" id="IPR009081">
    <property type="entry name" value="PP-bd_ACP"/>
</dbReference>
<dbReference type="PATRIC" id="fig|455632.4.peg.6342"/>
<dbReference type="PANTHER" id="PTHR43775">
    <property type="entry name" value="FATTY ACID SYNTHASE"/>
    <property type="match status" value="1"/>
</dbReference>
<dbReference type="Pfam" id="PF16197">
    <property type="entry name" value="KAsynt_C_assoc"/>
    <property type="match status" value="2"/>
</dbReference>
<dbReference type="SUPFAM" id="SSF53901">
    <property type="entry name" value="Thiolase-like"/>
    <property type="match status" value="2"/>
</dbReference>
<dbReference type="InterPro" id="IPR013968">
    <property type="entry name" value="PKS_KR"/>
</dbReference>
<comment type="pathway">
    <text evidence="2">Antibiotic biosynthesis.</text>
</comment>
<dbReference type="InterPro" id="IPR001031">
    <property type="entry name" value="Thioesterase"/>
</dbReference>
<evidence type="ECO:0000256" key="10">
    <source>
        <dbReference type="SAM" id="Coils"/>
    </source>
</evidence>
<feature type="domain" description="Ketosynthase family 3 (KS3)" evidence="13">
    <location>
        <begin position="33"/>
        <end position="459"/>
    </location>
</feature>
<keyword evidence="6" id="KW-0045">Antibiotic biosynthesis</keyword>
<feature type="active site" description="Proton acceptor; for dehydratase activity" evidence="9">
    <location>
        <position position="2442"/>
    </location>
</feature>
<dbReference type="Pfam" id="PF08990">
    <property type="entry name" value="Docking"/>
    <property type="match status" value="1"/>
</dbReference>
<dbReference type="Pfam" id="PF02801">
    <property type="entry name" value="Ketoacyl-synt_C"/>
    <property type="match status" value="2"/>
</dbReference>
<evidence type="ECO:0000256" key="3">
    <source>
        <dbReference type="ARBA" id="ARBA00022450"/>
    </source>
</evidence>
<dbReference type="Gene3D" id="3.40.366.10">
    <property type="entry name" value="Malonyl-Coenzyme A Acyl Carrier Protein, domain 2"/>
    <property type="match status" value="2"/>
</dbReference>
<dbReference type="InterPro" id="IPR016036">
    <property type="entry name" value="Malonyl_transacylase_ACP-bd"/>
</dbReference>
<dbReference type="InterPro" id="IPR018201">
    <property type="entry name" value="Ketoacyl_synth_AS"/>
</dbReference>
<evidence type="ECO:0000256" key="6">
    <source>
        <dbReference type="ARBA" id="ARBA00023194"/>
    </source>
</evidence>
<dbReference type="InterPro" id="IPR016039">
    <property type="entry name" value="Thiolase-like"/>
</dbReference>
<dbReference type="GO" id="GO:0004315">
    <property type="term" value="F:3-oxoacyl-[acyl-carrier-protein] synthase activity"/>
    <property type="evidence" value="ECO:0007669"/>
    <property type="project" value="InterPro"/>
</dbReference>
<dbReference type="InterPro" id="IPR014030">
    <property type="entry name" value="Ketoacyl_synth_N"/>
</dbReference>
<gene>
    <name evidence="15" type="primary">pks2-5</name>
    <name evidence="15" type="ordered locus">SGR_6183</name>
</gene>
<comment type="cofactor">
    <cofactor evidence="1">
        <name>pantetheine 4'-phosphate</name>
        <dbReference type="ChEBI" id="CHEBI:47942"/>
    </cofactor>
</comment>
<feature type="region of interest" description="C-terminal hotdog fold" evidence="9">
    <location>
        <begin position="2576"/>
        <end position="2724"/>
    </location>
</feature>
<dbReference type="PROSITE" id="PS52019">
    <property type="entry name" value="PKS_MFAS_DH"/>
    <property type="match status" value="1"/>
</dbReference>
<dbReference type="InterPro" id="IPR050091">
    <property type="entry name" value="PKS_NRPS_Biosynth_Enz"/>
</dbReference>
<dbReference type="SMART" id="SM00822">
    <property type="entry name" value="PKS_KR"/>
    <property type="match status" value="2"/>
</dbReference>
<proteinExistence type="predicted"/>
<dbReference type="SMART" id="SM01294">
    <property type="entry name" value="PKS_PP_betabranch"/>
    <property type="match status" value="2"/>
</dbReference>
<dbReference type="Pfam" id="PF08659">
    <property type="entry name" value="KR"/>
    <property type="match status" value="2"/>
</dbReference>
<keyword evidence="8" id="KW-0012">Acyltransferase</keyword>
<evidence type="ECO:0000256" key="2">
    <source>
        <dbReference type="ARBA" id="ARBA00004792"/>
    </source>
</evidence>
<dbReference type="InterPro" id="IPR016035">
    <property type="entry name" value="Acyl_Trfase/lysoPLipase"/>
</dbReference>
<dbReference type="GO" id="GO:0006633">
    <property type="term" value="P:fatty acid biosynthetic process"/>
    <property type="evidence" value="ECO:0007669"/>
    <property type="project" value="InterPro"/>
</dbReference>
<feature type="domain" description="Carrier" evidence="12">
    <location>
        <begin position="1410"/>
        <end position="1485"/>
    </location>
</feature>
<dbReference type="SMART" id="SM00827">
    <property type="entry name" value="PKS_AT"/>
    <property type="match status" value="2"/>
</dbReference>
<name>B1W4J5_STRGG</name>
<accession>B1W4J5</accession>
<dbReference type="Pfam" id="PF14765">
    <property type="entry name" value="PS-DH"/>
    <property type="match status" value="1"/>
</dbReference>
<evidence type="ECO:0000256" key="8">
    <source>
        <dbReference type="ARBA" id="ARBA00023315"/>
    </source>
</evidence>
<dbReference type="eggNOG" id="COG3321">
    <property type="taxonomic scope" value="Bacteria"/>
</dbReference>
<dbReference type="CDD" id="cd00833">
    <property type="entry name" value="PKS"/>
    <property type="match status" value="2"/>
</dbReference>
<feature type="domain" description="PKS/mFAS DH" evidence="14">
    <location>
        <begin position="2410"/>
        <end position="2724"/>
    </location>
</feature>
<dbReference type="InterPro" id="IPR001227">
    <property type="entry name" value="Ac_transferase_dom_sf"/>
</dbReference>
<dbReference type="Pfam" id="PF00109">
    <property type="entry name" value="ketoacyl-synt"/>
    <property type="match status" value="2"/>
</dbReference>
<dbReference type="SMART" id="SM00825">
    <property type="entry name" value="PKS_KS"/>
    <property type="match status" value="2"/>
</dbReference>
<dbReference type="FunFam" id="1.10.1200.10:FF:000007">
    <property type="entry name" value="Probable polyketide synthase pks17"/>
    <property type="match status" value="2"/>
</dbReference>
<dbReference type="FunFam" id="3.40.47.10:FF:000019">
    <property type="entry name" value="Polyketide synthase type I"/>
    <property type="match status" value="2"/>
</dbReference>
<dbReference type="InterPro" id="IPR042104">
    <property type="entry name" value="PKS_dehydratase_sf"/>
</dbReference>
<dbReference type="InterPro" id="IPR020841">
    <property type="entry name" value="PKS_Beta-ketoAc_synthase_dom"/>
</dbReference>
<dbReference type="Pfam" id="PF00550">
    <property type="entry name" value="PP-binding"/>
    <property type="match status" value="2"/>
</dbReference>
<evidence type="ECO:0000259" key="12">
    <source>
        <dbReference type="PROSITE" id="PS50075"/>
    </source>
</evidence>
<dbReference type="KEGG" id="sgr:SGR_6183"/>
<keyword evidence="5" id="KW-0808">Transferase</keyword>
<dbReference type="SUPFAM" id="SSF47336">
    <property type="entry name" value="ACP-like"/>
    <property type="match status" value="2"/>
</dbReference>
<evidence type="ECO:0000313" key="15">
    <source>
        <dbReference type="EMBL" id="BAG23012.1"/>
    </source>
</evidence>
<dbReference type="InterPro" id="IPR057326">
    <property type="entry name" value="KR_dom"/>
</dbReference>
<dbReference type="SMART" id="SM00824">
    <property type="entry name" value="PKS_TE"/>
    <property type="match status" value="1"/>
</dbReference>
<feature type="domain" description="Carrier" evidence="12">
    <location>
        <begin position="3207"/>
        <end position="3282"/>
    </location>
</feature>
<dbReference type="SMART" id="SM00826">
    <property type="entry name" value="PKS_DH"/>
    <property type="match status" value="1"/>
</dbReference>
<dbReference type="PROSITE" id="PS50075">
    <property type="entry name" value="CARRIER"/>
    <property type="match status" value="2"/>
</dbReference>
<evidence type="ECO:0000259" key="13">
    <source>
        <dbReference type="PROSITE" id="PS52004"/>
    </source>
</evidence>